<organism evidence="2 3">
    <name type="scientific">Ancylostoma caninum</name>
    <name type="common">Dog hookworm</name>
    <dbReference type="NCBI Taxonomy" id="29170"/>
    <lineage>
        <taxon>Eukaryota</taxon>
        <taxon>Metazoa</taxon>
        <taxon>Ecdysozoa</taxon>
        <taxon>Nematoda</taxon>
        <taxon>Chromadorea</taxon>
        <taxon>Rhabditida</taxon>
        <taxon>Rhabditina</taxon>
        <taxon>Rhabditomorpha</taxon>
        <taxon>Strongyloidea</taxon>
        <taxon>Ancylostomatidae</taxon>
        <taxon>Ancylostomatinae</taxon>
        <taxon>Ancylostoma</taxon>
    </lineage>
</organism>
<accession>A0A368GXZ6</accession>
<dbReference type="Pfam" id="PF11838">
    <property type="entry name" value="ERAP1_C"/>
    <property type="match status" value="1"/>
</dbReference>
<evidence type="ECO:0000313" key="3">
    <source>
        <dbReference type="Proteomes" id="UP000252519"/>
    </source>
</evidence>
<sequence>MRANNGCRQLQSAIDGTTGIRMSDVAAVFSEVSRNPIAEEFMLDFLIENWEAINARFGNEFSEIQSIIKACLRMMRSEGQIMLVSVIFEF</sequence>
<reference evidence="2 3" key="1">
    <citation type="submission" date="2014-10" db="EMBL/GenBank/DDBJ databases">
        <title>Draft genome of the hookworm Ancylostoma caninum.</title>
        <authorList>
            <person name="Mitreva M."/>
        </authorList>
    </citation>
    <scope>NUCLEOTIDE SEQUENCE [LARGE SCALE GENOMIC DNA]</scope>
    <source>
        <strain evidence="2 3">Baltimore</strain>
    </source>
</reference>
<dbReference type="STRING" id="29170.A0A368GXZ6"/>
<dbReference type="OrthoDB" id="5865254at2759"/>
<keyword evidence="3" id="KW-1185">Reference proteome</keyword>
<proteinExistence type="predicted"/>
<dbReference type="EMBL" id="JOJR01000036">
    <property type="protein sequence ID" value="RCN49231.1"/>
    <property type="molecule type" value="Genomic_DNA"/>
</dbReference>
<evidence type="ECO:0000313" key="2">
    <source>
        <dbReference type="EMBL" id="RCN49231.1"/>
    </source>
</evidence>
<dbReference type="Gene3D" id="1.25.50.20">
    <property type="match status" value="1"/>
</dbReference>
<evidence type="ECO:0000259" key="1">
    <source>
        <dbReference type="Pfam" id="PF11838"/>
    </source>
</evidence>
<feature type="domain" description="ERAP1-like C-terminal" evidence="1">
    <location>
        <begin position="14"/>
        <end position="85"/>
    </location>
</feature>
<comment type="caution">
    <text evidence="2">The sequence shown here is derived from an EMBL/GenBank/DDBJ whole genome shotgun (WGS) entry which is preliminary data.</text>
</comment>
<dbReference type="AlphaFoldDB" id="A0A368GXZ6"/>
<gene>
    <name evidence="2" type="ORF">ANCCAN_04646</name>
</gene>
<name>A0A368GXZ6_ANCCA</name>
<dbReference type="InterPro" id="IPR024571">
    <property type="entry name" value="ERAP1-like_C_dom"/>
</dbReference>
<protein>
    <recommendedName>
        <fullName evidence="1">ERAP1-like C-terminal domain-containing protein</fullName>
    </recommendedName>
</protein>
<dbReference type="Proteomes" id="UP000252519">
    <property type="component" value="Unassembled WGS sequence"/>
</dbReference>